<keyword evidence="2" id="KW-1185">Reference proteome</keyword>
<protein>
    <submittedName>
        <fullName evidence="1">Short-chain dehydrogenase</fullName>
    </submittedName>
</protein>
<dbReference type="PANTHER" id="PTHR43647">
    <property type="entry name" value="DEHYDROGENASE"/>
    <property type="match status" value="1"/>
</dbReference>
<dbReference type="Proteomes" id="UP001392437">
    <property type="component" value="Unassembled WGS sequence"/>
</dbReference>
<sequence>MAAGTIILTGANGSLALHAADYLLKSYPDYHAVFAVRDAADADPNTQRLRDIMALYPESQCSIHQVDHAELSTVHEFAGSLAASVASGELPPLKAIICNASYWNLVSDPELTVDGYEKAIQVSHIAHVALIMRLTGSFSDDGGRIVLFSSISHYRRPNFMTHLLPVVPDGTDDIVHPAPGDQKQAYGMQRYATGKFLITTWMYALNRHLQENPKSKNITVVAVNPGDLGDSRAFFTNTPYYIQLMFSSIVRQFLPVFTYLVGANYRSSSTAGVDVVELAVNKAHPNEHGYFTMLEKDISDPITMDRESWRMFKG</sequence>
<comment type="caution">
    <text evidence="1">The sequence shown here is derived from an EMBL/GenBank/DDBJ whole genome shotgun (WGS) entry which is preliminary data.</text>
</comment>
<dbReference type="PANTHER" id="PTHR43647:SF4">
    <property type="entry name" value="KETOREDUCTASE (KR) DOMAIN-CONTAINING PROTEIN"/>
    <property type="match status" value="1"/>
</dbReference>
<dbReference type="GO" id="GO:0005789">
    <property type="term" value="C:endoplasmic reticulum membrane"/>
    <property type="evidence" value="ECO:0007669"/>
    <property type="project" value="TreeGrafter"/>
</dbReference>
<name>A0AAW0QRF4_9PEZI</name>
<dbReference type="AlphaFoldDB" id="A0AAW0QRF4"/>
<dbReference type="InterPro" id="IPR051593">
    <property type="entry name" value="Ergosterol_Biosynth_ERG27"/>
</dbReference>
<dbReference type="InterPro" id="IPR036291">
    <property type="entry name" value="NAD(P)-bd_dom_sf"/>
</dbReference>
<gene>
    <name evidence="1" type="ORF">PG999_007825</name>
</gene>
<dbReference type="GO" id="GO:0005741">
    <property type="term" value="C:mitochondrial outer membrane"/>
    <property type="evidence" value="ECO:0007669"/>
    <property type="project" value="TreeGrafter"/>
</dbReference>
<reference evidence="1 2" key="1">
    <citation type="submission" date="2023-01" db="EMBL/GenBank/DDBJ databases">
        <title>Analysis of 21 Apiospora genomes using comparative genomics revels a genus with tremendous synthesis potential of carbohydrate active enzymes and secondary metabolites.</title>
        <authorList>
            <person name="Sorensen T."/>
        </authorList>
    </citation>
    <scope>NUCLEOTIDE SEQUENCE [LARGE SCALE GENOMIC DNA]</scope>
    <source>
        <strain evidence="1 2">CBS 117206</strain>
    </source>
</reference>
<dbReference type="Gene3D" id="3.40.50.720">
    <property type="entry name" value="NAD(P)-binding Rossmann-like Domain"/>
    <property type="match status" value="1"/>
</dbReference>
<proteinExistence type="predicted"/>
<accession>A0AAW0QRF4</accession>
<evidence type="ECO:0000313" key="2">
    <source>
        <dbReference type="Proteomes" id="UP001392437"/>
    </source>
</evidence>
<evidence type="ECO:0000313" key="1">
    <source>
        <dbReference type="EMBL" id="KAK8109688.1"/>
    </source>
</evidence>
<dbReference type="EMBL" id="JAQQWP010000007">
    <property type="protein sequence ID" value="KAK8109688.1"/>
    <property type="molecule type" value="Genomic_DNA"/>
</dbReference>
<dbReference type="GO" id="GO:0005811">
    <property type="term" value="C:lipid droplet"/>
    <property type="evidence" value="ECO:0007669"/>
    <property type="project" value="TreeGrafter"/>
</dbReference>
<organism evidence="1 2">
    <name type="scientific">Apiospora kogelbergensis</name>
    <dbReference type="NCBI Taxonomy" id="1337665"/>
    <lineage>
        <taxon>Eukaryota</taxon>
        <taxon>Fungi</taxon>
        <taxon>Dikarya</taxon>
        <taxon>Ascomycota</taxon>
        <taxon>Pezizomycotina</taxon>
        <taxon>Sordariomycetes</taxon>
        <taxon>Xylariomycetidae</taxon>
        <taxon>Amphisphaeriales</taxon>
        <taxon>Apiosporaceae</taxon>
        <taxon>Apiospora</taxon>
    </lineage>
</organism>
<dbReference type="SUPFAM" id="SSF51735">
    <property type="entry name" value="NAD(P)-binding Rossmann-fold domains"/>
    <property type="match status" value="1"/>
</dbReference>
<dbReference type="GO" id="GO:0000253">
    <property type="term" value="F:3-beta-hydroxysteroid 3-dehydrogenase (NADP+) activity"/>
    <property type="evidence" value="ECO:0007669"/>
    <property type="project" value="TreeGrafter"/>
</dbReference>